<evidence type="ECO:0000313" key="2">
    <source>
        <dbReference type="Proteomes" id="UP000887226"/>
    </source>
</evidence>
<protein>
    <submittedName>
        <fullName evidence="1">Uncharacterized protein</fullName>
    </submittedName>
</protein>
<keyword evidence="2" id="KW-1185">Reference proteome</keyword>
<name>A0A9P7Z6X6_9HELO</name>
<gene>
    <name evidence="1" type="ORF">BJ878DRAFT_540012</name>
</gene>
<dbReference type="Proteomes" id="UP000887226">
    <property type="component" value="Unassembled WGS sequence"/>
</dbReference>
<dbReference type="EMBL" id="MU253795">
    <property type="protein sequence ID" value="KAG9246694.1"/>
    <property type="molecule type" value="Genomic_DNA"/>
</dbReference>
<sequence length="122" mass="13002">MAWNSYSANNTSSDPLTACASIDGARIGPERRRWLADGGSTVMDTSTGPDDVRFNPLTNVDYLSVTPGEFIVLDITSEATVLVLSNSDSAQACLPMMYKHILLQGYATGSNLPAALDQTEVS</sequence>
<evidence type="ECO:0000313" key="1">
    <source>
        <dbReference type="EMBL" id="KAG9246694.1"/>
    </source>
</evidence>
<organism evidence="1 2">
    <name type="scientific">Calycina marina</name>
    <dbReference type="NCBI Taxonomy" id="1763456"/>
    <lineage>
        <taxon>Eukaryota</taxon>
        <taxon>Fungi</taxon>
        <taxon>Dikarya</taxon>
        <taxon>Ascomycota</taxon>
        <taxon>Pezizomycotina</taxon>
        <taxon>Leotiomycetes</taxon>
        <taxon>Helotiales</taxon>
        <taxon>Pezizellaceae</taxon>
        <taxon>Calycina</taxon>
    </lineage>
</organism>
<accession>A0A9P7Z6X6</accession>
<reference evidence="1" key="1">
    <citation type="journal article" date="2021" name="IMA Fungus">
        <title>Genomic characterization of three marine fungi, including Emericellopsis atlantica sp. nov. with signatures of a generalist lifestyle and marine biomass degradation.</title>
        <authorList>
            <person name="Hagestad O.C."/>
            <person name="Hou L."/>
            <person name="Andersen J.H."/>
            <person name="Hansen E.H."/>
            <person name="Altermark B."/>
            <person name="Li C."/>
            <person name="Kuhnert E."/>
            <person name="Cox R.J."/>
            <person name="Crous P.W."/>
            <person name="Spatafora J.W."/>
            <person name="Lail K."/>
            <person name="Amirebrahimi M."/>
            <person name="Lipzen A."/>
            <person name="Pangilinan J."/>
            <person name="Andreopoulos W."/>
            <person name="Hayes R.D."/>
            <person name="Ng V."/>
            <person name="Grigoriev I.V."/>
            <person name="Jackson S.A."/>
            <person name="Sutton T.D.S."/>
            <person name="Dobson A.D.W."/>
            <person name="Rama T."/>
        </authorList>
    </citation>
    <scope>NUCLEOTIDE SEQUENCE</scope>
    <source>
        <strain evidence="1">TRa3180A</strain>
    </source>
</reference>
<dbReference type="AlphaFoldDB" id="A0A9P7Z6X6"/>
<proteinExistence type="predicted"/>
<comment type="caution">
    <text evidence="1">The sequence shown here is derived from an EMBL/GenBank/DDBJ whole genome shotgun (WGS) entry which is preliminary data.</text>
</comment>
<dbReference type="OrthoDB" id="7776143at2759"/>